<name>A0A1H7MLV8_9NOCA</name>
<feature type="transmembrane region" description="Helical" evidence="7">
    <location>
        <begin position="218"/>
        <end position="236"/>
    </location>
</feature>
<dbReference type="AlphaFoldDB" id="A0A1H7MLV8"/>
<dbReference type="PANTHER" id="PTHR30250:SF10">
    <property type="entry name" value="LIPOPOLYSACCHARIDE BIOSYNTHESIS PROTEIN WZXC"/>
    <property type="match status" value="1"/>
</dbReference>
<dbReference type="InterPro" id="IPR050833">
    <property type="entry name" value="Poly_Biosynth_Transport"/>
</dbReference>
<accession>A0A1H7MLV8</accession>
<keyword evidence="5 7" id="KW-1133">Transmembrane helix</keyword>
<keyword evidence="4 7" id="KW-0812">Transmembrane</keyword>
<comment type="similarity">
    <text evidence="2">Belongs to the polysaccharide synthase family.</text>
</comment>
<feature type="transmembrane region" description="Helical" evidence="7">
    <location>
        <begin position="302"/>
        <end position="327"/>
    </location>
</feature>
<evidence type="ECO:0000256" key="4">
    <source>
        <dbReference type="ARBA" id="ARBA00022692"/>
    </source>
</evidence>
<feature type="transmembrane region" description="Helical" evidence="7">
    <location>
        <begin position="125"/>
        <end position="146"/>
    </location>
</feature>
<evidence type="ECO:0000256" key="6">
    <source>
        <dbReference type="ARBA" id="ARBA00023136"/>
    </source>
</evidence>
<evidence type="ECO:0000256" key="2">
    <source>
        <dbReference type="ARBA" id="ARBA00007430"/>
    </source>
</evidence>
<feature type="transmembrane region" description="Helical" evidence="7">
    <location>
        <begin position="339"/>
        <end position="358"/>
    </location>
</feature>
<dbReference type="OrthoDB" id="9770347at2"/>
<feature type="transmembrane region" description="Helical" evidence="7">
    <location>
        <begin position="90"/>
        <end position="113"/>
    </location>
</feature>
<evidence type="ECO:0000313" key="9">
    <source>
        <dbReference type="Proteomes" id="UP000198677"/>
    </source>
</evidence>
<evidence type="ECO:0000256" key="3">
    <source>
        <dbReference type="ARBA" id="ARBA00022475"/>
    </source>
</evidence>
<feature type="transmembrane region" description="Helical" evidence="7">
    <location>
        <begin position="187"/>
        <end position="206"/>
    </location>
</feature>
<dbReference type="GO" id="GO:0005886">
    <property type="term" value="C:plasma membrane"/>
    <property type="evidence" value="ECO:0007669"/>
    <property type="project" value="UniProtKB-SubCell"/>
</dbReference>
<reference evidence="9" key="1">
    <citation type="submission" date="2016-10" db="EMBL/GenBank/DDBJ databases">
        <authorList>
            <person name="Varghese N."/>
            <person name="Submissions S."/>
        </authorList>
    </citation>
    <scope>NUCLEOTIDE SEQUENCE [LARGE SCALE GENOMIC DNA]</scope>
    <source>
        <strain evidence="9">DSM 44675</strain>
    </source>
</reference>
<dbReference type="EMBL" id="FOAW01000006">
    <property type="protein sequence ID" value="SEL11838.1"/>
    <property type="molecule type" value="Genomic_DNA"/>
</dbReference>
<keyword evidence="3" id="KW-1003">Cell membrane</keyword>
<feature type="transmembrane region" description="Helical" evidence="7">
    <location>
        <begin position="426"/>
        <end position="448"/>
    </location>
</feature>
<evidence type="ECO:0000256" key="7">
    <source>
        <dbReference type="SAM" id="Phobius"/>
    </source>
</evidence>
<keyword evidence="9" id="KW-1185">Reference proteome</keyword>
<sequence>MTPEESSVEQVGRIGRKAGRGLKWSLLGNFATKAGSFAIGLVLARLLTPADFGMYAVALAATAFVMHINDIGMIAAGVQWRGKLEDMAPTGATIAVMFSVFVYGVFWLLAPAFAALAGTPDAAPVVRLLTVVILIDGITAIRVSALQRRFEQDRLTKATVIGMLANVAVAPPLAFAGAGAYSFAGGQVAGAIVTGVLVFTMADLPVKYALDREIAKKLLKFGIPLAGSLGVEALLLNADYVIVGNALGAAALGYYLLAFNVSNWVPGLVGTAVRYVSIAGFSRLAEHEPGALALGVRRTVPLLVSAILPIAVVMATLASPLIEFLYGDQWGPSADVLRILTVLMVVRMLTSLTFDILASLGATNATVWLNAGWAVALIPALWTGTHLAGIRGAAFAHGVVAVLVALPLAVLALHRAGVSLVPTLPALVRPALGAAVSAVVILLVLPSIDGGPFAQLVVAGGAGMLTFALVVVPIGRFRQLRSWLARRPLSHEGVAR</sequence>
<feature type="transmembrane region" description="Helical" evidence="7">
    <location>
        <begin position="158"/>
        <end position="181"/>
    </location>
</feature>
<feature type="transmembrane region" description="Helical" evidence="7">
    <location>
        <begin position="394"/>
        <end position="414"/>
    </location>
</feature>
<comment type="subcellular location">
    <subcellularLocation>
        <location evidence="1">Cell membrane</location>
        <topology evidence="1">Multi-pass membrane protein</topology>
    </subcellularLocation>
</comment>
<keyword evidence="6 7" id="KW-0472">Membrane</keyword>
<protein>
    <submittedName>
        <fullName evidence="8">Polysaccharide transporter, PST family</fullName>
    </submittedName>
</protein>
<proteinExistence type="inferred from homology"/>
<evidence type="ECO:0000256" key="5">
    <source>
        <dbReference type="ARBA" id="ARBA00022989"/>
    </source>
</evidence>
<evidence type="ECO:0000313" key="8">
    <source>
        <dbReference type="EMBL" id="SEL11838.1"/>
    </source>
</evidence>
<feature type="transmembrane region" description="Helical" evidence="7">
    <location>
        <begin position="365"/>
        <end position="382"/>
    </location>
</feature>
<dbReference type="Pfam" id="PF13440">
    <property type="entry name" value="Polysacc_synt_3"/>
    <property type="match status" value="1"/>
</dbReference>
<feature type="transmembrane region" description="Helical" evidence="7">
    <location>
        <begin position="454"/>
        <end position="477"/>
    </location>
</feature>
<feature type="transmembrane region" description="Helical" evidence="7">
    <location>
        <begin position="53"/>
        <end position="78"/>
    </location>
</feature>
<feature type="transmembrane region" description="Helical" evidence="7">
    <location>
        <begin position="26"/>
        <end position="47"/>
    </location>
</feature>
<evidence type="ECO:0000256" key="1">
    <source>
        <dbReference type="ARBA" id="ARBA00004651"/>
    </source>
</evidence>
<dbReference type="Proteomes" id="UP000198677">
    <property type="component" value="Unassembled WGS sequence"/>
</dbReference>
<dbReference type="PANTHER" id="PTHR30250">
    <property type="entry name" value="PST FAMILY PREDICTED COLANIC ACID TRANSPORTER"/>
    <property type="match status" value="1"/>
</dbReference>
<gene>
    <name evidence="8" type="ORF">SAMN05444583_10657</name>
</gene>
<organism evidence="8 9">
    <name type="scientific">Rhodococcus maanshanensis</name>
    <dbReference type="NCBI Taxonomy" id="183556"/>
    <lineage>
        <taxon>Bacteria</taxon>
        <taxon>Bacillati</taxon>
        <taxon>Actinomycetota</taxon>
        <taxon>Actinomycetes</taxon>
        <taxon>Mycobacteriales</taxon>
        <taxon>Nocardiaceae</taxon>
        <taxon>Rhodococcus</taxon>
    </lineage>
</organism>